<keyword evidence="1" id="KW-0378">Hydrolase</keyword>
<dbReference type="SUPFAM" id="SSF56784">
    <property type="entry name" value="HAD-like"/>
    <property type="match status" value="1"/>
</dbReference>
<organism evidence="1 2">
    <name type="scientific">Bifidobacterium pullorum subsp. saeculare DSM 6531 = LMG 14934</name>
    <dbReference type="NCBI Taxonomy" id="1437611"/>
    <lineage>
        <taxon>Bacteria</taxon>
        <taxon>Bacillati</taxon>
        <taxon>Actinomycetota</taxon>
        <taxon>Actinomycetes</taxon>
        <taxon>Bifidobacteriales</taxon>
        <taxon>Bifidobacteriaceae</taxon>
        <taxon>Bifidobacterium</taxon>
    </lineage>
</organism>
<dbReference type="InterPro" id="IPR023214">
    <property type="entry name" value="HAD_sf"/>
</dbReference>
<evidence type="ECO:0000313" key="2">
    <source>
        <dbReference type="Proteomes" id="UP000029040"/>
    </source>
</evidence>
<dbReference type="Gene3D" id="3.40.50.1000">
    <property type="entry name" value="HAD superfamily/HAD-like"/>
    <property type="match status" value="1"/>
</dbReference>
<dbReference type="PANTHER" id="PTHR43611">
    <property type="entry name" value="ALPHA-D-GLUCOSE 1-PHOSPHATE PHOSPHATASE"/>
    <property type="match status" value="1"/>
</dbReference>
<proteinExistence type="predicted"/>
<evidence type="ECO:0000313" key="1">
    <source>
        <dbReference type="EMBL" id="KFI88842.1"/>
    </source>
</evidence>
<dbReference type="Pfam" id="PF00702">
    <property type="entry name" value="Hydrolase"/>
    <property type="match status" value="1"/>
</dbReference>
<dbReference type="AlphaFoldDB" id="A0A087CZZ2"/>
<protein>
    <submittedName>
        <fullName evidence="1">Alpha beta hydrolase</fullName>
    </submittedName>
</protein>
<comment type="caution">
    <text evidence="1">The sequence shown here is derived from an EMBL/GenBank/DDBJ whole genome shotgun (WGS) entry which is preliminary data.</text>
</comment>
<accession>A0A087CZZ2</accession>
<dbReference type="PRINTS" id="PR00413">
    <property type="entry name" value="HADHALOGNASE"/>
</dbReference>
<dbReference type="NCBIfam" id="TIGR01509">
    <property type="entry name" value="HAD-SF-IA-v3"/>
    <property type="match status" value="1"/>
</dbReference>
<dbReference type="PANTHER" id="PTHR43611:SF3">
    <property type="entry name" value="FLAVIN MONONUCLEOTIDE HYDROLASE 1, CHLOROPLATIC"/>
    <property type="match status" value="1"/>
</dbReference>
<name>A0A087CZZ2_9BIFI</name>
<dbReference type="InterPro" id="IPR006439">
    <property type="entry name" value="HAD-SF_hydro_IA"/>
</dbReference>
<dbReference type="InterPro" id="IPR036412">
    <property type="entry name" value="HAD-like_sf"/>
</dbReference>
<dbReference type="CDD" id="cd02603">
    <property type="entry name" value="HAD_sEH-N_like"/>
    <property type="match status" value="1"/>
</dbReference>
<dbReference type="EMBL" id="JGZM01000002">
    <property type="protein sequence ID" value="KFI88842.1"/>
    <property type="molecule type" value="Genomic_DNA"/>
</dbReference>
<dbReference type="RefSeq" id="WP_033508381.1">
    <property type="nucleotide sequence ID" value="NZ_JDTM01000002.1"/>
</dbReference>
<dbReference type="GO" id="GO:0016787">
    <property type="term" value="F:hydrolase activity"/>
    <property type="evidence" value="ECO:0007669"/>
    <property type="project" value="UniProtKB-KW"/>
</dbReference>
<gene>
    <name evidence="1" type="ORF">BSAE_0171</name>
</gene>
<reference evidence="1 2" key="1">
    <citation type="submission" date="2014-03" db="EMBL/GenBank/DDBJ databases">
        <title>Genomics of Bifidobacteria.</title>
        <authorList>
            <person name="Ventura M."/>
            <person name="Milani C."/>
            <person name="Lugli G.A."/>
        </authorList>
    </citation>
    <scope>NUCLEOTIDE SEQUENCE [LARGE SCALE GENOMIC DNA]</scope>
    <source>
        <strain evidence="1 2">LMG 14934</strain>
    </source>
</reference>
<dbReference type="Proteomes" id="UP000029040">
    <property type="component" value="Unassembled WGS sequence"/>
</dbReference>
<sequence length="205" mass="23240">MSATITDVIFDYCDVLLDWRPRIPLEGQYPPGVIDMFFSADDPHGFRYYDRLSDSGWDEGRILADYEIEHGPAVAWVFRIYFERQRLALAGLQPGMGELLRELDASGVRLWGLTNFTTKYVRAAHELFPELNLLRDTVVSSEEGILKPDPEIYRRAIARFGVDPAATLFVDDKPANVAAAQDLGLNGEVFEGVDRLRRSHYLDVS</sequence>